<proteinExistence type="predicted"/>
<dbReference type="EMBL" id="VSRR010054182">
    <property type="protein sequence ID" value="MPC80493.1"/>
    <property type="molecule type" value="Genomic_DNA"/>
</dbReference>
<gene>
    <name evidence="1" type="ORF">E2C01_075073</name>
</gene>
<sequence>MAERDSHTVLIGIERGLMSPGSCVVRCPGARGPPSLNLNRQV</sequence>
<organism evidence="1 2">
    <name type="scientific">Portunus trituberculatus</name>
    <name type="common">Swimming crab</name>
    <name type="synonym">Neptunus trituberculatus</name>
    <dbReference type="NCBI Taxonomy" id="210409"/>
    <lineage>
        <taxon>Eukaryota</taxon>
        <taxon>Metazoa</taxon>
        <taxon>Ecdysozoa</taxon>
        <taxon>Arthropoda</taxon>
        <taxon>Crustacea</taxon>
        <taxon>Multicrustacea</taxon>
        <taxon>Malacostraca</taxon>
        <taxon>Eumalacostraca</taxon>
        <taxon>Eucarida</taxon>
        <taxon>Decapoda</taxon>
        <taxon>Pleocyemata</taxon>
        <taxon>Brachyura</taxon>
        <taxon>Eubrachyura</taxon>
        <taxon>Portunoidea</taxon>
        <taxon>Portunidae</taxon>
        <taxon>Portuninae</taxon>
        <taxon>Portunus</taxon>
    </lineage>
</organism>
<dbReference type="Proteomes" id="UP000324222">
    <property type="component" value="Unassembled WGS sequence"/>
</dbReference>
<evidence type="ECO:0000313" key="1">
    <source>
        <dbReference type="EMBL" id="MPC80493.1"/>
    </source>
</evidence>
<reference evidence="1 2" key="1">
    <citation type="submission" date="2019-05" db="EMBL/GenBank/DDBJ databases">
        <title>Another draft genome of Portunus trituberculatus and its Hox gene families provides insights of decapod evolution.</title>
        <authorList>
            <person name="Jeong J.-H."/>
            <person name="Song I."/>
            <person name="Kim S."/>
            <person name="Choi T."/>
            <person name="Kim D."/>
            <person name="Ryu S."/>
            <person name="Kim W."/>
        </authorList>
    </citation>
    <scope>NUCLEOTIDE SEQUENCE [LARGE SCALE GENOMIC DNA]</scope>
    <source>
        <tissue evidence="1">Muscle</tissue>
    </source>
</reference>
<evidence type="ECO:0000313" key="2">
    <source>
        <dbReference type="Proteomes" id="UP000324222"/>
    </source>
</evidence>
<keyword evidence="2" id="KW-1185">Reference proteome</keyword>
<dbReference type="AlphaFoldDB" id="A0A5B7IE01"/>
<name>A0A5B7IE01_PORTR</name>
<protein>
    <submittedName>
        <fullName evidence="1">Uncharacterized protein</fullName>
    </submittedName>
</protein>
<accession>A0A5B7IE01</accession>
<comment type="caution">
    <text evidence="1">The sequence shown here is derived from an EMBL/GenBank/DDBJ whole genome shotgun (WGS) entry which is preliminary data.</text>
</comment>